<reference evidence="1" key="1">
    <citation type="submission" date="2021-08" db="EMBL/GenBank/DDBJ databases">
        <authorList>
            <person name="Misof B."/>
            <person name="Oliver O."/>
            <person name="Podsiadlowski L."/>
            <person name="Donath A."/>
            <person name="Peters R."/>
            <person name="Mayer C."/>
            <person name="Rust J."/>
            <person name="Gunkel S."/>
            <person name="Lesny P."/>
            <person name="Martin S."/>
            <person name="Oeyen J.P."/>
            <person name="Petersen M."/>
            <person name="Panagiotis P."/>
            <person name="Wilbrandt J."/>
            <person name="Tanja T."/>
        </authorList>
    </citation>
    <scope>NUCLEOTIDE SEQUENCE</scope>
    <source>
        <strain evidence="1">GBR_01_08_01A</strain>
        <tissue evidence="1">Thorax + abdomen</tissue>
    </source>
</reference>
<dbReference type="AlphaFoldDB" id="A0AAD9RM47"/>
<accession>A0AAD9RM47</accession>
<name>A0AAD9RM47_9HYME</name>
<proteinExistence type="predicted"/>
<protein>
    <submittedName>
        <fullName evidence="1">Uncharacterized protein</fullName>
    </submittedName>
</protein>
<dbReference type="Proteomes" id="UP001258017">
    <property type="component" value="Unassembled WGS sequence"/>
</dbReference>
<dbReference type="Gene3D" id="1.20.5.340">
    <property type="match status" value="1"/>
</dbReference>
<keyword evidence="2" id="KW-1185">Reference proteome</keyword>
<reference evidence="1" key="2">
    <citation type="journal article" date="2023" name="Commun. Biol.">
        <title>Intrasexual cuticular hydrocarbon dimorphism in a wasp sheds light on hydrocarbon biosynthesis genes in Hymenoptera.</title>
        <authorList>
            <person name="Moris V.C."/>
            <person name="Podsiadlowski L."/>
            <person name="Martin S."/>
            <person name="Oeyen J.P."/>
            <person name="Donath A."/>
            <person name="Petersen M."/>
            <person name="Wilbrandt J."/>
            <person name="Misof B."/>
            <person name="Liedtke D."/>
            <person name="Thamm M."/>
            <person name="Scheiner R."/>
            <person name="Schmitt T."/>
            <person name="Niehuis O."/>
        </authorList>
    </citation>
    <scope>NUCLEOTIDE SEQUENCE</scope>
    <source>
        <strain evidence="1">GBR_01_08_01A</strain>
    </source>
</reference>
<gene>
    <name evidence="1" type="ORF">KPH14_012226</name>
</gene>
<comment type="caution">
    <text evidence="1">The sequence shown here is derived from an EMBL/GenBank/DDBJ whole genome shotgun (WGS) entry which is preliminary data.</text>
</comment>
<evidence type="ECO:0000313" key="2">
    <source>
        <dbReference type="Proteomes" id="UP001258017"/>
    </source>
</evidence>
<dbReference type="EMBL" id="JAIFRP010000037">
    <property type="protein sequence ID" value="KAK2582010.1"/>
    <property type="molecule type" value="Genomic_DNA"/>
</dbReference>
<sequence>MDKLASDLKALSSRVTGVETRVDTMGADLKDLARKHSELSSTVTSCLEKVDDTQKSYAEALRGTKAATSNFASRVAALSDKVARLEGDRRVTEDLRGILTKASASHVVVAAVNARCSPEVGFPARLGP</sequence>
<evidence type="ECO:0000313" key="1">
    <source>
        <dbReference type="EMBL" id="KAK2582010.1"/>
    </source>
</evidence>
<organism evidence="1 2">
    <name type="scientific">Odynerus spinipes</name>
    <dbReference type="NCBI Taxonomy" id="1348599"/>
    <lineage>
        <taxon>Eukaryota</taxon>
        <taxon>Metazoa</taxon>
        <taxon>Ecdysozoa</taxon>
        <taxon>Arthropoda</taxon>
        <taxon>Hexapoda</taxon>
        <taxon>Insecta</taxon>
        <taxon>Pterygota</taxon>
        <taxon>Neoptera</taxon>
        <taxon>Endopterygota</taxon>
        <taxon>Hymenoptera</taxon>
        <taxon>Apocrita</taxon>
        <taxon>Aculeata</taxon>
        <taxon>Vespoidea</taxon>
        <taxon>Vespidae</taxon>
        <taxon>Eumeninae</taxon>
        <taxon>Odynerus</taxon>
    </lineage>
</organism>